<proteinExistence type="predicted"/>
<dbReference type="SUPFAM" id="SSF48008">
    <property type="entry name" value="GntR ligand-binding domain-like"/>
    <property type="match status" value="1"/>
</dbReference>
<evidence type="ECO:0000259" key="4">
    <source>
        <dbReference type="PROSITE" id="PS50949"/>
    </source>
</evidence>
<dbReference type="InterPro" id="IPR000524">
    <property type="entry name" value="Tscrpt_reg_HTH_GntR"/>
</dbReference>
<evidence type="ECO:0000256" key="2">
    <source>
        <dbReference type="ARBA" id="ARBA00023125"/>
    </source>
</evidence>
<dbReference type="PANTHER" id="PTHR43537:SF51">
    <property type="entry name" value="HTH-TYPE TRANSCRIPTIONAL REGULATOR LGOR-RELATED"/>
    <property type="match status" value="1"/>
</dbReference>
<dbReference type="PATRIC" id="fig|317.197.peg.1976"/>
<accession>A0A0L1MFR2</accession>
<dbReference type="Gene3D" id="1.20.120.530">
    <property type="entry name" value="GntR ligand-binding domain-like"/>
    <property type="match status" value="1"/>
</dbReference>
<sequence length="472" mass="51728">MNFPGVRAEVRRDFSERIVGADNRLHKLAHEVVAAMEEDLCVRGWPEGHLIGSVSELRQRFGMGRKVCQEAIAIMQTRRLINVRRGVRGGLYVSRPGLNDTAQALILHLVLSRASPRAISDARVVVFQLAIRSLIRRNTPFVYRDTPSVGGKESRPNFHRQLAQACGDPTIAFLMDLLEELQRRYVAANPRKVDQARIHTEPLDNALIDAMGSGDAETACGLIRDRIQTLDLFGVNLPMDQVSFDQTTTFLDLKKSSGRLAGLIVEEILAHAVTASFKLGSEWDIGARYGFTSEIVRPALRMLEDLGIVACCRGRSGGVISTQPRIGAVVRLISSGIANCGISPEQNFELSSQLVIEGVRLAAERNKGAPASPIKDLPSQFVKLTDLIDIDNTLLDMMDNPILAIFVRSLALQSLLSKRLADLAHFSGSVASAMHTCSLEISRAIRMGDAMAAVNAAKRKSELMKREIMGVS</sequence>
<dbReference type="EMBL" id="LFQK01000023">
    <property type="protein sequence ID" value="KNH27094.1"/>
    <property type="molecule type" value="Genomic_DNA"/>
</dbReference>
<dbReference type="SMART" id="SM00345">
    <property type="entry name" value="HTH_GNTR"/>
    <property type="match status" value="2"/>
</dbReference>
<dbReference type="Pfam" id="PF07729">
    <property type="entry name" value="FCD"/>
    <property type="match status" value="1"/>
</dbReference>
<comment type="caution">
    <text evidence="5">The sequence shown here is derived from an EMBL/GenBank/DDBJ whole genome shotgun (WGS) entry which is preliminary data.</text>
</comment>
<dbReference type="InterPro" id="IPR036390">
    <property type="entry name" value="WH_DNA-bd_sf"/>
</dbReference>
<dbReference type="InterPro" id="IPR008920">
    <property type="entry name" value="TF_FadR/GntR_C"/>
</dbReference>
<dbReference type="InterPro" id="IPR011711">
    <property type="entry name" value="GntR_C"/>
</dbReference>
<keyword evidence="2" id="KW-0238">DNA-binding</keyword>
<dbReference type="AlphaFoldDB" id="A0A0L1MFR2"/>
<evidence type="ECO:0000256" key="3">
    <source>
        <dbReference type="ARBA" id="ARBA00023163"/>
    </source>
</evidence>
<protein>
    <recommendedName>
        <fullName evidence="4">HTH gntR-type domain-containing protein</fullName>
    </recommendedName>
</protein>
<evidence type="ECO:0000256" key="1">
    <source>
        <dbReference type="ARBA" id="ARBA00023015"/>
    </source>
</evidence>
<dbReference type="PROSITE" id="PS50949">
    <property type="entry name" value="HTH_GNTR"/>
    <property type="match status" value="1"/>
</dbReference>
<organism evidence="5 6">
    <name type="scientific">Pseudomonas syringae</name>
    <dbReference type="NCBI Taxonomy" id="317"/>
    <lineage>
        <taxon>Bacteria</taxon>
        <taxon>Pseudomonadati</taxon>
        <taxon>Pseudomonadota</taxon>
        <taxon>Gammaproteobacteria</taxon>
        <taxon>Pseudomonadales</taxon>
        <taxon>Pseudomonadaceae</taxon>
        <taxon>Pseudomonas</taxon>
    </lineage>
</organism>
<gene>
    <name evidence="5" type="ORF">ACS77_13140</name>
</gene>
<feature type="domain" description="HTH gntR-type" evidence="4">
    <location>
        <begin position="254"/>
        <end position="323"/>
    </location>
</feature>
<dbReference type="Proteomes" id="UP000036955">
    <property type="component" value="Unassembled WGS sequence"/>
</dbReference>
<name>A0A0L1MFR2_PSESX</name>
<evidence type="ECO:0000313" key="5">
    <source>
        <dbReference type="EMBL" id="KNH27094.1"/>
    </source>
</evidence>
<dbReference type="SUPFAM" id="SSF46785">
    <property type="entry name" value="Winged helix' DNA-binding domain"/>
    <property type="match status" value="2"/>
</dbReference>
<dbReference type="Gene3D" id="1.10.10.10">
    <property type="entry name" value="Winged helix-like DNA-binding domain superfamily/Winged helix DNA-binding domain"/>
    <property type="match status" value="2"/>
</dbReference>
<dbReference type="PANTHER" id="PTHR43537">
    <property type="entry name" value="TRANSCRIPTIONAL REGULATOR, GNTR FAMILY"/>
    <property type="match status" value="1"/>
</dbReference>
<dbReference type="InterPro" id="IPR036388">
    <property type="entry name" value="WH-like_DNA-bd_sf"/>
</dbReference>
<keyword evidence="1" id="KW-0805">Transcription regulation</keyword>
<dbReference type="GO" id="GO:0003700">
    <property type="term" value="F:DNA-binding transcription factor activity"/>
    <property type="evidence" value="ECO:0007669"/>
    <property type="project" value="InterPro"/>
</dbReference>
<reference evidence="5 6" key="1">
    <citation type="submission" date="2015-06" db="EMBL/GenBank/DDBJ databases">
        <authorList>
            <person name="Hoefler B.C."/>
            <person name="Straight P.D."/>
        </authorList>
    </citation>
    <scope>NUCLEOTIDE SEQUENCE [LARGE SCALE GENOMIC DNA]</scope>
    <source>
        <strain evidence="5 6">Riq4</strain>
    </source>
</reference>
<keyword evidence="3" id="KW-0804">Transcription</keyword>
<evidence type="ECO:0000313" key="6">
    <source>
        <dbReference type="Proteomes" id="UP000036955"/>
    </source>
</evidence>
<dbReference type="GO" id="GO:0003677">
    <property type="term" value="F:DNA binding"/>
    <property type="evidence" value="ECO:0007669"/>
    <property type="project" value="UniProtKB-KW"/>
</dbReference>